<keyword evidence="6" id="KW-0539">Nucleus</keyword>
<accession>A0A9P0BEL2</accession>
<keyword evidence="5" id="KW-0862">Zinc</keyword>
<feature type="compositionally biased region" description="Basic and acidic residues" evidence="7">
    <location>
        <begin position="153"/>
        <end position="169"/>
    </location>
</feature>
<dbReference type="FunFam" id="3.30.160.60:FF:000446">
    <property type="entry name" value="Zinc finger protein"/>
    <property type="match status" value="1"/>
</dbReference>
<evidence type="ECO:0000256" key="3">
    <source>
        <dbReference type="ARBA" id="ARBA00022737"/>
    </source>
</evidence>
<feature type="domain" description="C2H2-type" evidence="8">
    <location>
        <begin position="230"/>
        <end position="250"/>
    </location>
</feature>
<gene>
    <name evidence="9" type="ORF">MELIAE_LOCUS11124</name>
</gene>
<dbReference type="FunFam" id="3.30.160.60:FF:000072">
    <property type="entry name" value="zinc finger protein 143 isoform X1"/>
    <property type="match status" value="1"/>
</dbReference>
<feature type="compositionally biased region" description="Acidic residues" evidence="7">
    <location>
        <begin position="178"/>
        <end position="195"/>
    </location>
</feature>
<dbReference type="EMBL" id="OV121139">
    <property type="protein sequence ID" value="CAH0561798.1"/>
    <property type="molecule type" value="Genomic_DNA"/>
</dbReference>
<dbReference type="GO" id="GO:0000981">
    <property type="term" value="F:DNA-binding transcription factor activity, RNA polymerase II-specific"/>
    <property type="evidence" value="ECO:0007669"/>
    <property type="project" value="TreeGrafter"/>
</dbReference>
<dbReference type="Pfam" id="PF00096">
    <property type="entry name" value="zf-C2H2"/>
    <property type="match status" value="4"/>
</dbReference>
<feature type="domain" description="C2H2-type" evidence="8">
    <location>
        <begin position="285"/>
        <end position="305"/>
    </location>
</feature>
<feature type="domain" description="C2H2-type" evidence="8">
    <location>
        <begin position="313"/>
        <end position="334"/>
    </location>
</feature>
<feature type="domain" description="C2H2-type" evidence="8">
    <location>
        <begin position="257"/>
        <end position="277"/>
    </location>
</feature>
<dbReference type="Gene3D" id="3.40.1800.20">
    <property type="match status" value="1"/>
</dbReference>
<feature type="domain" description="C2H2-type" evidence="8">
    <location>
        <begin position="202"/>
        <end position="222"/>
    </location>
</feature>
<dbReference type="PANTHER" id="PTHR24394:SF29">
    <property type="entry name" value="MYONEURIN"/>
    <property type="match status" value="1"/>
</dbReference>
<dbReference type="SMART" id="SM00868">
    <property type="entry name" value="zf-AD"/>
    <property type="match status" value="1"/>
</dbReference>
<dbReference type="InterPro" id="IPR036236">
    <property type="entry name" value="Znf_C2H2_sf"/>
</dbReference>
<dbReference type="SUPFAM" id="SSF57716">
    <property type="entry name" value="Glucocorticoid receptor-like (DNA-binding domain)"/>
    <property type="match status" value="1"/>
</dbReference>
<protein>
    <recommendedName>
        <fullName evidence="8">C2H2-type domain-containing protein</fullName>
    </recommendedName>
</protein>
<dbReference type="SMART" id="SM00355">
    <property type="entry name" value="ZnF_C2H2"/>
    <property type="match status" value="5"/>
</dbReference>
<comment type="subcellular location">
    <subcellularLocation>
        <location evidence="1">Nucleus</location>
    </subcellularLocation>
</comment>
<dbReference type="InterPro" id="IPR012934">
    <property type="entry name" value="Znf_AD"/>
</dbReference>
<keyword evidence="10" id="KW-1185">Reference proteome</keyword>
<dbReference type="PANTHER" id="PTHR24394">
    <property type="entry name" value="ZINC FINGER PROTEIN"/>
    <property type="match status" value="1"/>
</dbReference>
<organism evidence="9 10">
    <name type="scientific">Brassicogethes aeneus</name>
    <name type="common">Rape pollen beetle</name>
    <name type="synonym">Meligethes aeneus</name>
    <dbReference type="NCBI Taxonomy" id="1431903"/>
    <lineage>
        <taxon>Eukaryota</taxon>
        <taxon>Metazoa</taxon>
        <taxon>Ecdysozoa</taxon>
        <taxon>Arthropoda</taxon>
        <taxon>Hexapoda</taxon>
        <taxon>Insecta</taxon>
        <taxon>Pterygota</taxon>
        <taxon>Neoptera</taxon>
        <taxon>Endopterygota</taxon>
        <taxon>Coleoptera</taxon>
        <taxon>Polyphaga</taxon>
        <taxon>Cucujiformia</taxon>
        <taxon>Nitidulidae</taxon>
        <taxon>Meligethinae</taxon>
        <taxon>Brassicogethes</taxon>
    </lineage>
</organism>
<keyword evidence="4" id="KW-0863">Zinc-finger</keyword>
<dbReference type="GO" id="GO:0005634">
    <property type="term" value="C:nucleus"/>
    <property type="evidence" value="ECO:0007669"/>
    <property type="project" value="UniProtKB-SubCell"/>
</dbReference>
<dbReference type="PROSITE" id="PS00028">
    <property type="entry name" value="ZINC_FINGER_C2H2_1"/>
    <property type="match status" value="5"/>
</dbReference>
<evidence type="ECO:0000313" key="10">
    <source>
        <dbReference type="Proteomes" id="UP001154078"/>
    </source>
</evidence>
<proteinExistence type="predicted"/>
<dbReference type="Pfam" id="PF07776">
    <property type="entry name" value="zf-AD"/>
    <property type="match status" value="1"/>
</dbReference>
<evidence type="ECO:0000256" key="6">
    <source>
        <dbReference type="ARBA" id="ARBA00023242"/>
    </source>
</evidence>
<dbReference type="Proteomes" id="UP001154078">
    <property type="component" value="Chromosome 8"/>
</dbReference>
<dbReference type="Pfam" id="PF13894">
    <property type="entry name" value="zf-C2H2_4"/>
    <property type="match status" value="1"/>
</dbReference>
<evidence type="ECO:0000256" key="4">
    <source>
        <dbReference type="ARBA" id="ARBA00022771"/>
    </source>
</evidence>
<dbReference type="OrthoDB" id="654211at2759"/>
<dbReference type="AlphaFoldDB" id="A0A9P0BEL2"/>
<evidence type="ECO:0000256" key="1">
    <source>
        <dbReference type="ARBA" id="ARBA00004123"/>
    </source>
</evidence>
<sequence>MNTNLLSKWCRICSNEIQAGIFVFGEEARRSFVHAKIRRYLALTISIEDKLPKMICIDCCKKLEAFHRFASMALKNQDKMSKFLCNNSNFTEARYSDNKSLLHTYLTKGFKDKNSIQETEVTEMEVRIDPMIILQCCLDEDKEEDEIEPTNITHERNSTVETDLEKQTEESDSSSNNMEDEQNDDEEDSDNSDDEAGAKFSCPICGRQISTKGNLKVHLETHRPKGKYGCEICGRIFKTQCNLYRHKEYHEGVQYPCSVCGRVYPTNSTLRAHSITHSDLRPHKCPLCDKTFKRNQDLKFHINQHTGARPYQCPYCPKAFASSGNCFSHRKRMHPMEVERDRERAAKIMR</sequence>
<evidence type="ECO:0000256" key="7">
    <source>
        <dbReference type="SAM" id="MobiDB-lite"/>
    </source>
</evidence>
<dbReference type="InterPro" id="IPR013087">
    <property type="entry name" value="Znf_C2H2_type"/>
</dbReference>
<dbReference type="Gene3D" id="3.30.160.60">
    <property type="entry name" value="Classic Zinc Finger"/>
    <property type="match status" value="4"/>
</dbReference>
<evidence type="ECO:0000313" key="9">
    <source>
        <dbReference type="EMBL" id="CAH0561798.1"/>
    </source>
</evidence>
<evidence type="ECO:0000256" key="2">
    <source>
        <dbReference type="ARBA" id="ARBA00022723"/>
    </source>
</evidence>
<feature type="region of interest" description="Disordered" evidence="7">
    <location>
        <begin position="145"/>
        <end position="195"/>
    </location>
</feature>
<dbReference type="GO" id="GO:0008270">
    <property type="term" value="F:zinc ion binding"/>
    <property type="evidence" value="ECO:0007669"/>
    <property type="project" value="UniProtKB-KW"/>
</dbReference>
<evidence type="ECO:0000259" key="8">
    <source>
        <dbReference type="PROSITE" id="PS00028"/>
    </source>
</evidence>
<reference evidence="9" key="1">
    <citation type="submission" date="2021-12" db="EMBL/GenBank/DDBJ databases">
        <authorList>
            <person name="King R."/>
        </authorList>
    </citation>
    <scope>NUCLEOTIDE SEQUENCE</scope>
</reference>
<evidence type="ECO:0000256" key="5">
    <source>
        <dbReference type="ARBA" id="ARBA00022833"/>
    </source>
</evidence>
<keyword evidence="3" id="KW-0677">Repeat</keyword>
<keyword evidence="2" id="KW-0479">Metal-binding</keyword>
<name>A0A9P0BEL2_BRAAE</name>
<dbReference type="SUPFAM" id="SSF57667">
    <property type="entry name" value="beta-beta-alpha zinc fingers"/>
    <property type="match status" value="3"/>
</dbReference>